<organism evidence="7 8">
    <name type="scientific">Exophiala dermatitidis</name>
    <name type="common">Black yeast-like fungus</name>
    <name type="synonym">Wangiella dermatitidis</name>
    <dbReference type="NCBI Taxonomy" id="5970"/>
    <lineage>
        <taxon>Eukaryota</taxon>
        <taxon>Fungi</taxon>
        <taxon>Dikarya</taxon>
        <taxon>Ascomycota</taxon>
        <taxon>Pezizomycotina</taxon>
        <taxon>Eurotiomycetes</taxon>
        <taxon>Chaetothyriomycetidae</taxon>
        <taxon>Chaetothyriales</taxon>
        <taxon>Herpotrichiellaceae</taxon>
        <taxon>Exophiala</taxon>
    </lineage>
</organism>
<comment type="similarity">
    <text evidence="2">Belongs to the PER33/POM33 family.</text>
</comment>
<evidence type="ECO:0000256" key="2">
    <source>
        <dbReference type="ARBA" id="ARBA00007322"/>
    </source>
</evidence>
<dbReference type="GO" id="GO:0005783">
    <property type="term" value="C:endoplasmic reticulum"/>
    <property type="evidence" value="ECO:0007669"/>
    <property type="project" value="TreeGrafter"/>
</dbReference>
<evidence type="ECO:0000256" key="3">
    <source>
        <dbReference type="ARBA" id="ARBA00022692"/>
    </source>
</evidence>
<evidence type="ECO:0000256" key="6">
    <source>
        <dbReference type="SAM" id="Phobius"/>
    </source>
</evidence>
<dbReference type="PANTHER" id="PTHR12703">
    <property type="entry name" value="TRANSMEMBRANE PROTEIN 33"/>
    <property type="match status" value="1"/>
</dbReference>
<gene>
    <name evidence="7" type="primary">POM33</name>
    <name evidence="7" type="ORF">HRR80_000871</name>
</gene>
<feature type="transmembrane region" description="Helical" evidence="6">
    <location>
        <begin position="191"/>
        <end position="216"/>
    </location>
</feature>
<dbReference type="Pfam" id="PF03661">
    <property type="entry name" value="TMEM33_Pom33"/>
    <property type="match status" value="1"/>
</dbReference>
<name>A0AAN6J379_EXODE</name>
<reference evidence="7" key="1">
    <citation type="submission" date="2023-01" db="EMBL/GenBank/DDBJ databases">
        <title>Exophiala dermititidis isolated from Cystic Fibrosis Patient.</title>
        <authorList>
            <person name="Kurbessoian T."/>
            <person name="Crocker A."/>
            <person name="Murante D."/>
            <person name="Hogan D.A."/>
            <person name="Stajich J.E."/>
        </authorList>
    </citation>
    <scope>NUCLEOTIDE SEQUENCE</scope>
    <source>
        <strain evidence="7">Ex8</strain>
    </source>
</reference>
<feature type="transmembrane region" description="Helical" evidence="6">
    <location>
        <begin position="24"/>
        <end position="44"/>
    </location>
</feature>
<dbReference type="GO" id="GO:0071786">
    <property type="term" value="P:endoplasmic reticulum tubular network organization"/>
    <property type="evidence" value="ECO:0007669"/>
    <property type="project" value="TreeGrafter"/>
</dbReference>
<evidence type="ECO:0000256" key="4">
    <source>
        <dbReference type="ARBA" id="ARBA00022989"/>
    </source>
</evidence>
<comment type="caution">
    <text evidence="7">The sequence shown here is derived from an EMBL/GenBank/DDBJ whole genome shotgun (WGS) entry which is preliminary data.</text>
</comment>
<dbReference type="AlphaFoldDB" id="A0AAN6J379"/>
<keyword evidence="5 6" id="KW-0472">Membrane</keyword>
<keyword evidence="3 6" id="KW-0812">Transmembrane</keyword>
<dbReference type="GO" id="GO:0016020">
    <property type="term" value="C:membrane"/>
    <property type="evidence" value="ECO:0007669"/>
    <property type="project" value="UniProtKB-SubCell"/>
</dbReference>
<dbReference type="GO" id="GO:0061024">
    <property type="term" value="P:membrane organization"/>
    <property type="evidence" value="ECO:0007669"/>
    <property type="project" value="TreeGrafter"/>
</dbReference>
<evidence type="ECO:0000313" key="7">
    <source>
        <dbReference type="EMBL" id="KAJ8996136.1"/>
    </source>
</evidence>
<proteinExistence type="inferred from homology"/>
<dbReference type="PANTHER" id="PTHR12703:SF4">
    <property type="entry name" value="TRANSMEMBRANE PROTEIN 33"/>
    <property type="match status" value="1"/>
</dbReference>
<protein>
    <submittedName>
        <fullName evidence="7">Transmembrane nucleoporin</fullName>
    </submittedName>
</protein>
<dbReference type="EMBL" id="JAJGCB010000001">
    <property type="protein sequence ID" value="KAJ8996136.1"/>
    <property type="molecule type" value="Genomic_DNA"/>
</dbReference>
<dbReference type="InterPro" id="IPR051645">
    <property type="entry name" value="PER33/POM33_regulator"/>
</dbReference>
<accession>A0AAN6J379</accession>
<evidence type="ECO:0000256" key="1">
    <source>
        <dbReference type="ARBA" id="ARBA00004141"/>
    </source>
</evidence>
<dbReference type="InterPro" id="IPR005344">
    <property type="entry name" value="TMEM33/Pom33"/>
</dbReference>
<evidence type="ECO:0000256" key="5">
    <source>
        <dbReference type="ARBA" id="ARBA00023136"/>
    </source>
</evidence>
<keyword evidence="4 6" id="KW-1133">Transmembrane helix</keyword>
<comment type="subcellular location">
    <subcellularLocation>
        <location evidence="1">Membrane</location>
        <topology evidence="1">Multi-pass membrane protein</topology>
    </subcellularLocation>
</comment>
<dbReference type="Proteomes" id="UP001161757">
    <property type="component" value="Unassembled WGS sequence"/>
</dbReference>
<evidence type="ECO:0000313" key="8">
    <source>
        <dbReference type="Proteomes" id="UP001161757"/>
    </source>
</evidence>
<feature type="transmembrane region" description="Helical" evidence="6">
    <location>
        <begin position="56"/>
        <end position="77"/>
    </location>
</feature>
<sequence length="285" mass="31587">MAPPPPATAPLGERVTKLVTTLQFAWFCGHFTLLLAVLRYSLSYLTFNYYSRWAAFTYRLAFLSAVATYGIVVFKAYRARVRPGAPIGQTAYLLLSDENVQYLLISLVWLYSRQVPLALLPFTVYSVFHVATYTRTNIIPTLQPPKAAPGGTPASPGAAKAQSPLANSIGKFVKEYYDTSMMLVAGLEIALWFRLLLSALTFSKGSWILLGIYTVFLRARFHQSQFVQNAFSQGAAHIDQQVQNPNVPPVARQAWDTTKGLGRQLVEATDVRKYVGGANAQKKPQ</sequence>